<dbReference type="InterPro" id="IPR036867">
    <property type="entry name" value="R3H_dom_sf"/>
</dbReference>
<dbReference type="InterPro" id="IPR051937">
    <property type="entry name" value="R3H_domain_containing"/>
</dbReference>
<dbReference type="CDD" id="cd02642">
    <property type="entry name" value="R3H_encore_like"/>
    <property type="match status" value="1"/>
</dbReference>
<name>A0A1D1YK30_9ARAE</name>
<dbReference type="PROSITE" id="PS51673">
    <property type="entry name" value="SUZ"/>
    <property type="match status" value="1"/>
</dbReference>
<organism evidence="5">
    <name type="scientific">Anthurium amnicola</name>
    <dbReference type="NCBI Taxonomy" id="1678845"/>
    <lineage>
        <taxon>Eukaryota</taxon>
        <taxon>Viridiplantae</taxon>
        <taxon>Streptophyta</taxon>
        <taxon>Embryophyta</taxon>
        <taxon>Tracheophyta</taxon>
        <taxon>Spermatophyta</taxon>
        <taxon>Magnoliopsida</taxon>
        <taxon>Liliopsida</taxon>
        <taxon>Araceae</taxon>
        <taxon>Pothoideae</taxon>
        <taxon>Potheae</taxon>
        <taxon>Anthurium</taxon>
    </lineage>
</organism>
<dbReference type="PANTHER" id="PTHR15672">
    <property type="entry name" value="CAMP-REGULATED PHOSPHOPROTEIN 21 RELATED R3H DOMAIN CONTAINING PROTEIN"/>
    <property type="match status" value="1"/>
</dbReference>
<gene>
    <name evidence="5" type="primary">R3hdm2</name>
    <name evidence="5" type="ORF">g.124248</name>
</gene>
<dbReference type="InterPro" id="IPR024771">
    <property type="entry name" value="SUZ"/>
</dbReference>
<evidence type="ECO:0000256" key="2">
    <source>
        <dbReference type="SAM" id="MobiDB-lite"/>
    </source>
</evidence>
<dbReference type="SUPFAM" id="SSF82708">
    <property type="entry name" value="R3H domain"/>
    <property type="match status" value="1"/>
</dbReference>
<dbReference type="InterPro" id="IPR001374">
    <property type="entry name" value="R3H_dom"/>
</dbReference>
<dbReference type="PANTHER" id="PTHR15672:SF15">
    <property type="entry name" value="SINGLE-STRANDED NUCLEIC ACID BINDING R3H PROTEIN"/>
    <property type="match status" value="1"/>
</dbReference>
<dbReference type="AlphaFoldDB" id="A0A1D1YK30"/>
<keyword evidence="1" id="KW-0597">Phosphoprotein</keyword>
<sequence length="391" mass="44292">REREGERGRGSSKPEAPLSFSLSIRRGGGCAAMDSPPSPSPPALGGGESAAGGAGNDTEALSQVDPFLVEALENPRHRLTILRMEIDIQRFMQSPDQYQFEFQHFPSSYLRRAAHRVAQYYGLQTMVLDNILDGKGRIIVRKTPESRHLVVRLSDVPAKQLEHEKPGHVKIVIRPRPITASLNDVSEREIKQNSLRTVEEREEEYDKARARIFSGSNSPEVGASSQAAADGGSLYLSRVENEDTRKIMEEPDKYAMKDGSFRVAIFKDREKDRNDPDYDRSYDRYFRGTAPDQNVSLGLYHVHQPSHLQHESGFPQLRQMPMTQAAAGYKPSNHIMSSYYTGCNQTSRDAVYVPWTSPAMMYAHSYEHFRNGVFQVPFYQEPLSFEHHRKC</sequence>
<dbReference type="Pfam" id="PF01424">
    <property type="entry name" value="R3H"/>
    <property type="match status" value="1"/>
</dbReference>
<reference evidence="5" key="1">
    <citation type="submission" date="2015-07" db="EMBL/GenBank/DDBJ databases">
        <title>Transcriptome Assembly of Anthurium amnicola.</title>
        <authorList>
            <person name="Suzuki J."/>
        </authorList>
    </citation>
    <scope>NUCLEOTIDE SEQUENCE</scope>
</reference>
<feature type="domain" description="SUZ" evidence="4">
    <location>
        <begin position="147"/>
        <end position="217"/>
    </location>
</feature>
<feature type="non-terminal residue" evidence="5">
    <location>
        <position position="1"/>
    </location>
</feature>
<protein>
    <submittedName>
        <fullName evidence="5">R3H domain-containing protein 2</fullName>
    </submittedName>
</protein>
<evidence type="ECO:0000313" key="5">
    <source>
        <dbReference type="EMBL" id="JAT54999.1"/>
    </source>
</evidence>
<dbReference type="EMBL" id="GDJX01012937">
    <property type="protein sequence ID" value="JAT54999.1"/>
    <property type="molecule type" value="Transcribed_RNA"/>
</dbReference>
<feature type="compositionally biased region" description="Gly residues" evidence="2">
    <location>
        <begin position="44"/>
        <end position="55"/>
    </location>
</feature>
<dbReference type="Gene3D" id="3.30.1370.50">
    <property type="entry name" value="R3H-like domain"/>
    <property type="match status" value="1"/>
</dbReference>
<evidence type="ECO:0000256" key="1">
    <source>
        <dbReference type="ARBA" id="ARBA00022553"/>
    </source>
</evidence>
<evidence type="ECO:0000259" key="3">
    <source>
        <dbReference type="PROSITE" id="PS51061"/>
    </source>
</evidence>
<dbReference type="SMART" id="SM00393">
    <property type="entry name" value="R3H"/>
    <property type="match status" value="1"/>
</dbReference>
<dbReference type="GO" id="GO:0003676">
    <property type="term" value="F:nucleic acid binding"/>
    <property type="evidence" value="ECO:0007669"/>
    <property type="project" value="UniProtKB-UniRule"/>
</dbReference>
<dbReference type="PROSITE" id="PS51061">
    <property type="entry name" value="R3H"/>
    <property type="match status" value="1"/>
</dbReference>
<proteinExistence type="predicted"/>
<accession>A0A1D1YK30</accession>
<feature type="region of interest" description="Disordered" evidence="2">
    <location>
        <begin position="26"/>
        <end position="58"/>
    </location>
</feature>
<feature type="domain" description="R3H" evidence="3">
    <location>
        <begin position="78"/>
        <end position="145"/>
    </location>
</feature>
<feature type="region of interest" description="Disordered" evidence="2">
    <location>
        <begin position="1"/>
        <end position="20"/>
    </location>
</feature>
<dbReference type="Pfam" id="PF12752">
    <property type="entry name" value="SUZ"/>
    <property type="match status" value="1"/>
</dbReference>
<evidence type="ECO:0000259" key="4">
    <source>
        <dbReference type="PROSITE" id="PS51673"/>
    </source>
</evidence>